<dbReference type="OrthoDB" id="3267098at2759"/>
<organism evidence="1 2">
    <name type="scientific">Pholiota conissans</name>
    <dbReference type="NCBI Taxonomy" id="109636"/>
    <lineage>
        <taxon>Eukaryota</taxon>
        <taxon>Fungi</taxon>
        <taxon>Dikarya</taxon>
        <taxon>Basidiomycota</taxon>
        <taxon>Agaricomycotina</taxon>
        <taxon>Agaricomycetes</taxon>
        <taxon>Agaricomycetidae</taxon>
        <taxon>Agaricales</taxon>
        <taxon>Agaricineae</taxon>
        <taxon>Strophariaceae</taxon>
        <taxon>Pholiota</taxon>
    </lineage>
</organism>
<dbReference type="EMBL" id="MU155784">
    <property type="protein sequence ID" value="KAF9470995.1"/>
    <property type="molecule type" value="Genomic_DNA"/>
</dbReference>
<dbReference type="AlphaFoldDB" id="A0A9P6CRB9"/>
<accession>A0A9P6CRB9</accession>
<dbReference type="Proteomes" id="UP000807469">
    <property type="component" value="Unassembled WGS sequence"/>
</dbReference>
<protein>
    <submittedName>
        <fullName evidence="1">Uncharacterized protein</fullName>
    </submittedName>
</protein>
<reference evidence="1" key="1">
    <citation type="submission" date="2020-11" db="EMBL/GenBank/DDBJ databases">
        <authorList>
            <consortium name="DOE Joint Genome Institute"/>
            <person name="Ahrendt S."/>
            <person name="Riley R."/>
            <person name="Andreopoulos W."/>
            <person name="Labutti K."/>
            <person name="Pangilinan J."/>
            <person name="Ruiz-Duenas F.J."/>
            <person name="Barrasa J.M."/>
            <person name="Sanchez-Garcia M."/>
            <person name="Camarero S."/>
            <person name="Miyauchi S."/>
            <person name="Serrano A."/>
            <person name="Linde D."/>
            <person name="Babiker R."/>
            <person name="Drula E."/>
            <person name="Ayuso-Fernandez I."/>
            <person name="Pacheco R."/>
            <person name="Padilla G."/>
            <person name="Ferreira P."/>
            <person name="Barriuso J."/>
            <person name="Kellner H."/>
            <person name="Castanera R."/>
            <person name="Alfaro M."/>
            <person name="Ramirez L."/>
            <person name="Pisabarro A.G."/>
            <person name="Kuo A."/>
            <person name="Tritt A."/>
            <person name="Lipzen A."/>
            <person name="He G."/>
            <person name="Yan M."/>
            <person name="Ng V."/>
            <person name="Cullen D."/>
            <person name="Martin F."/>
            <person name="Rosso M.-N."/>
            <person name="Henrissat B."/>
            <person name="Hibbett D."/>
            <person name="Martinez A.T."/>
            <person name="Grigoriev I.V."/>
        </authorList>
    </citation>
    <scope>NUCLEOTIDE SEQUENCE</scope>
    <source>
        <strain evidence="1">CIRM-BRFM 674</strain>
    </source>
</reference>
<comment type="caution">
    <text evidence="1">The sequence shown here is derived from an EMBL/GenBank/DDBJ whole genome shotgun (WGS) entry which is preliminary data.</text>
</comment>
<evidence type="ECO:0000313" key="2">
    <source>
        <dbReference type="Proteomes" id="UP000807469"/>
    </source>
</evidence>
<gene>
    <name evidence="1" type="ORF">BDN70DRAFT_820601</name>
</gene>
<keyword evidence="2" id="KW-1185">Reference proteome</keyword>
<proteinExistence type="predicted"/>
<evidence type="ECO:0000313" key="1">
    <source>
        <dbReference type="EMBL" id="KAF9470995.1"/>
    </source>
</evidence>
<sequence length="235" mass="26988">EDHHHISSSRNNPVNIYAFVQTNPDDPAKKNFIRSLQDHLLGCLRGRTFDGDTDESFTSADRLTVRLQNETIFRVCTARINYTTYDLRRAYDTINPRTHPFVMVASPEVEPGSHPFWYASVIGIFHANVQHIGKDSKDYRPQRMEFLWVRWLGIEPDRSFGQQQALLPKIGFIPDSDEFAFGFLDPSLVLRACHLLPSFVDGRTNKLLTPMPNNQATEARPSGEKDDWVNYYVGM</sequence>
<feature type="non-terminal residue" evidence="1">
    <location>
        <position position="1"/>
    </location>
</feature>
<name>A0A9P6CRB9_9AGAR</name>